<dbReference type="InterPro" id="IPR036165">
    <property type="entry name" value="YefM-like_sf"/>
</dbReference>
<organism evidence="3 4">
    <name type="scientific">Spirochaeta lutea</name>
    <dbReference type="NCBI Taxonomy" id="1480694"/>
    <lineage>
        <taxon>Bacteria</taxon>
        <taxon>Pseudomonadati</taxon>
        <taxon>Spirochaetota</taxon>
        <taxon>Spirochaetia</taxon>
        <taxon>Spirochaetales</taxon>
        <taxon>Spirochaetaceae</taxon>
        <taxon>Spirochaeta</taxon>
    </lineage>
</organism>
<protein>
    <recommendedName>
        <fullName evidence="2">Antitoxin</fullName>
    </recommendedName>
</protein>
<dbReference type="AlphaFoldDB" id="A0A098R3Y1"/>
<comment type="caution">
    <text evidence="3">The sequence shown here is derived from an EMBL/GenBank/DDBJ whole genome shotgun (WGS) entry which is preliminary data.</text>
</comment>
<proteinExistence type="inferred from homology"/>
<evidence type="ECO:0000313" key="3">
    <source>
        <dbReference type="EMBL" id="KGE73442.1"/>
    </source>
</evidence>
<dbReference type="EMBL" id="JNUP01000029">
    <property type="protein sequence ID" value="KGE73442.1"/>
    <property type="molecule type" value="Genomic_DNA"/>
</dbReference>
<comment type="function">
    <text evidence="2">Antitoxin component of a type II toxin-antitoxin (TA) system.</text>
</comment>
<dbReference type="SUPFAM" id="SSF143120">
    <property type="entry name" value="YefM-like"/>
    <property type="match status" value="1"/>
</dbReference>
<reference evidence="3 4" key="1">
    <citation type="submission" date="2014-05" db="EMBL/GenBank/DDBJ databases">
        <title>De novo Genome Sequence of Spirocheata sp.</title>
        <authorList>
            <person name="Shivani Y."/>
            <person name="Subhash Y."/>
            <person name="Tushar L."/>
            <person name="Sasikala C."/>
            <person name="Ramana C.V."/>
        </authorList>
    </citation>
    <scope>NUCLEOTIDE SEQUENCE [LARGE SCALE GENOMIC DNA]</scope>
    <source>
        <strain evidence="3 4">JC230</strain>
    </source>
</reference>
<evidence type="ECO:0000256" key="2">
    <source>
        <dbReference type="RuleBase" id="RU362080"/>
    </source>
</evidence>
<dbReference type="InterPro" id="IPR006442">
    <property type="entry name" value="Antitoxin_Phd/YefM"/>
</dbReference>
<dbReference type="Proteomes" id="UP000029692">
    <property type="component" value="Unassembled WGS sequence"/>
</dbReference>
<dbReference type="eggNOG" id="COG4118">
    <property type="taxonomic scope" value="Bacteria"/>
</dbReference>
<dbReference type="STRING" id="1480694.DC28_04070"/>
<dbReference type="Pfam" id="PF02604">
    <property type="entry name" value="PhdYeFM_antitox"/>
    <property type="match status" value="1"/>
</dbReference>
<gene>
    <name evidence="3" type="ORF">DC28_04070</name>
</gene>
<comment type="similarity">
    <text evidence="1 2">Belongs to the phD/YefM antitoxin family.</text>
</comment>
<dbReference type="Gene3D" id="3.40.1620.10">
    <property type="entry name" value="YefM-like domain"/>
    <property type="match status" value="1"/>
</dbReference>
<evidence type="ECO:0000313" key="4">
    <source>
        <dbReference type="Proteomes" id="UP000029692"/>
    </source>
</evidence>
<keyword evidence="4" id="KW-1185">Reference proteome</keyword>
<sequence>MKTLPVGEFKTHFSDILKEVQSGEEVIITYGRNKKGVAALIPISEYKQQNTIKIGLLKDQQYSISEDFEMTEEEFIGI</sequence>
<dbReference type="NCBIfam" id="TIGR01552">
    <property type="entry name" value="phd_fam"/>
    <property type="match status" value="1"/>
</dbReference>
<dbReference type="OrthoDB" id="9808808at2"/>
<name>A0A098R3Y1_9SPIO</name>
<evidence type="ECO:0000256" key="1">
    <source>
        <dbReference type="ARBA" id="ARBA00009981"/>
    </source>
</evidence>
<accession>A0A098R3Y1</accession>
<dbReference type="RefSeq" id="WP_037546162.1">
    <property type="nucleotide sequence ID" value="NZ_JNUP01000029.1"/>
</dbReference>